<feature type="transmembrane region" description="Helical" evidence="10">
    <location>
        <begin position="17"/>
        <end position="34"/>
    </location>
</feature>
<comment type="subcellular location">
    <subcellularLocation>
        <location evidence="2">Cell membrane</location>
        <topology evidence="2">Multi-pass membrane protein</topology>
    </subcellularLocation>
</comment>
<evidence type="ECO:0000256" key="10">
    <source>
        <dbReference type="SAM" id="Phobius"/>
    </source>
</evidence>
<feature type="transmembrane region" description="Helical" evidence="10">
    <location>
        <begin position="153"/>
        <end position="168"/>
    </location>
</feature>
<keyword evidence="12" id="KW-1185">Reference proteome</keyword>
<comment type="similarity">
    <text evidence="3">Belongs to the nicotinamide ribonucleoside (NR) uptake permease (TC 4.B.1) family.</text>
</comment>
<dbReference type="InterPro" id="IPR006419">
    <property type="entry name" value="NMN_transpt_PnuC"/>
</dbReference>
<feature type="transmembrane region" description="Helical" evidence="10">
    <location>
        <begin position="174"/>
        <end position="193"/>
    </location>
</feature>
<evidence type="ECO:0000256" key="6">
    <source>
        <dbReference type="ARBA" id="ARBA00022475"/>
    </source>
</evidence>
<evidence type="ECO:0000256" key="2">
    <source>
        <dbReference type="ARBA" id="ARBA00004651"/>
    </source>
</evidence>
<sequence length="210" mass="24835">MNTTWQTLQNWIAGQNGWEWLAMALAIAYLWLIIKERIEAWYCAFLSTAIYTAIFWQVSLLMESLLNIYYMAMAIYGWWQWRHGGQDEQGVAVHTWPWQRHLAWLLLIAAVTTISGWWLSNNTEAARPYVDSFTTWAAVFTTYLVAQKVLANWLYWIVINSVSVWLYLDRDLYPTSILFIWYIGMSVVGYYRWRSVLAQQNQYKTPMEAA</sequence>
<feature type="transmembrane region" description="Helical" evidence="10">
    <location>
        <begin position="102"/>
        <end position="120"/>
    </location>
</feature>
<name>A0AAV3UA10_9ALTE</name>
<reference evidence="12" key="1">
    <citation type="journal article" date="2019" name="Int. J. Syst. Evol. Microbiol.">
        <title>The Global Catalogue of Microorganisms (GCM) 10K type strain sequencing project: providing services to taxonomists for standard genome sequencing and annotation.</title>
        <authorList>
            <consortium name="The Broad Institute Genomics Platform"/>
            <consortium name="The Broad Institute Genome Sequencing Center for Infectious Disease"/>
            <person name="Wu L."/>
            <person name="Ma J."/>
        </authorList>
    </citation>
    <scope>NUCLEOTIDE SEQUENCE [LARGE SCALE GENOMIC DNA]</scope>
    <source>
        <strain evidence="12">JCM 19134</strain>
    </source>
</reference>
<comment type="function">
    <text evidence="1">Required for nicotinamide riboside transport across the inner membrane.</text>
</comment>
<evidence type="ECO:0000256" key="1">
    <source>
        <dbReference type="ARBA" id="ARBA00002672"/>
    </source>
</evidence>
<accession>A0AAV3UA10</accession>
<dbReference type="EMBL" id="BAABLX010000079">
    <property type="protein sequence ID" value="GAA4961017.1"/>
    <property type="molecule type" value="Genomic_DNA"/>
</dbReference>
<evidence type="ECO:0000256" key="3">
    <source>
        <dbReference type="ARBA" id="ARBA00006669"/>
    </source>
</evidence>
<keyword evidence="7 10" id="KW-0812">Transmembrane</keyword>
<keyword evidence="8 10" id="KW-1133">Transmembrane helix</keyword>
<proteinExistence type="inferred from homology"/>
<evidence type="ECO:0000256" key="9">
    <source>
        <dbReference type="ARBA" id="ARBA00023136"/>
    </source>
</evidence>
<keyword evidence="6" id="KW-1003">Cell membrane</keyword>
<evidence type="ECO:0000313" key="12">
    <source>
        <dbReference type="Proteomes" id="UP001409585"/>
    </source>
</evidence>
<dbReference type="Proteomes" id="UP001409585">
    <property type="component" value="Unassembled WGS sequence"/>
</dbReference>
<keyword evidence="9 10" id="KW-0472">Membrane</keyword>
<evidence type="ECO:0000313" key="11">
    <source>
        <dbReference type="EMBL" id="GAA4961017.1"/>
    </source>
</evidence>
<dbReference type="NCBIfam" id="TIGR01528">
    <property type="entry name" value="NMN_trans_PnuC"/>
    <property type="match status" value="1"/>
</dbReference>
<evidence type="ECO:0000256" key="5">
    <source>
        <dbReference type="ARBA" id="ARBA00022448"/>
    </source>
</evidence>
<organism evidence="11 12">
    <name type="scientific">Halioxenophilus aromaticivorans</name>
    <dbReference type="NCBI Taxonomy" id="1306992"/>
    <lineage>
        <taxon>Bacteria</taxon>
        <taxon>Pseudomonadati</taxon>
        <taxon>Pseudomonadota</taxon>
        <taxon>Gammaproteobacteria</taxon>
        <taxon>Alteromonadales</taxon>
        <taxon>Alteromonadaceae</taxon>
        <taxon>Halioxenophilus</taxon>
    </lineage>
</organism>
<gene>
    <name evidence="11" type="primary">pnuC</name>
    <name evidence="11" type="ORF">GCM10025791_48080</name>
</gene>
<comment type="caution">
    <text evidence="11">The sequence shown here is derived from an EMBL/GenBank/DDBJ whole genome shotgun (WGS) entry which is preliminary data.</text>
</comment>
<evidence type="ECO:0000256" key="7">
    <source>
        <dbReference type="ARBA" id="ARBA00022692"/>
    </source>
</evidence>
<keyword evidence="5" id="KW-0813">Transport</keyword>
<dbReference type="RefSeq" id="WP_345427964.1">
    <property type="nucleotide sequence ID" value="NZ_AP031496.1"/>
</dbReference>
<evidence type="ECO:0000256" key="4">
    <source>
        <dbReference type="ARBA" id="ARBA00017522"/>
    </source>
</evidence>
<protein>
    <recommendedName>
        <fullName evidence="4">Nicotinamide riboside transporter PnuC</fullName>
    </recommendedName>
</protein>
<dbReference type="GO" id="GO:0005886">
    <property type="term" value="C:plasma membrane"/>
    <property type="evidence" value="ECO:0007669"/>
    <property type="project" value="UniProtKB-SubCell"/>
</dbReference>
<dbReference type="Pfam" id="PF04973">
    <property type="entry name" value="NMN_transporter"/>
    <property type="match status" value="1"/>
</dbReference>
<dbReference type="PANTHER" id="PTHR36122">
    <property type="entry name" value="NICOTINAMIDE RIBOSIDE TRANSPORTER PNUC"/>
    <property type="match status" value="1"/>
</dbReference>
<feature type="transmembrane region" description="Helical" evidence="10">
    <location>
        <begin position="64"/>
        <end position="81"/>
    </location>
</feature>
<dbReference type="AlphaFoldDB" id="A0AAV3UA10"/>
<dbReference type="PANTHER" id="PTHR36122:SF2">
    <property type="entry name" value="NICOTINAMIDE RIBOSIDE TRANSPORTER PNUC"/>
    <property type="match status" value="1"/>
</dbReference>
<feature type="transmembrane region" description="Helical" evidence="10">
    <location>
        <begin position="41"/>
        <end position="58"/>
    </location>
</feature>
<dbReference type="GO" id="GO:0034257">
    <property type="term" value="F:nicotinamide riboside transmembrane transporter activity"/>
    <property type="evidence" value="ECO:0007669"/>
    <property type="project" value="InterPro"/>
</dbReference>
<evidence type="ECO:0000256" key="8">
    <source>
        <dbReference type="ARBA" id="ARBA00022989"/>
    </source>
</evidence>